<sequence>MALPSKGIFIIGAKRTPFCGYGGALRDVTASQMFAAAAKDAIRTSNIDPTSIDNTIVGNVHFLSQCDGGKTPRYCGIYSGVPIERPALGVNKACGSGLQTVVNAAVDIITGLAKTSLIGGTEHMSSLPHLVRNVRFGSVLGISYKFEDYIKNQFLDSYSGLTLEKLAEDLAKKYQITREEIDDFALQSHLKWKAAQEANIFDKELTNMTVTMKKKEITVDKDGVPQPNINTEQLSQLPAILDDGSLITTGNSSPPADGAAALIITGEESVERNKLLPLARVAAWSCVGTDPLETGLGAVPAVKRLLEVSGVGVNDVDIFEINETFSSQALISAKQLNIDPNKVNVNGGAVALGNPVAATGARMAVHIVHEMSRRKLKRAVAASSCGGGQGVAVMFEAV</sequence>
<dbReference type="PANTHER" id="PTHR18919">
    <property type="entry name" value="ACETYL-COA C-ACYLTRANSFERASE"/>
    <property type="match status" value="1"/>
</dbReference>
<accession>A0A6J1WLW1</accession>
<dbReference type="Gene3D" id="3.40.47.10">
    <property type="match status" value="1"/>
</dbReference>
<dbReference type="KEGG" id="gmw:113515776"/>
<evidence type="ECO:0000256" key="2">
    <source>
        <dbReference type="ARBA" id="ARBA00022679"/>
    </source>
</evidence>
<dbReference type="GO" id="GO:0005739">
    <property type="term" value="C:mitochondrion"/>
    <property type="evidence" value="ECO:0007669"/>
    <property type="project" value="TreeGrafter"/>
</dbReference>
<dbReference type="CDD" id="cd00751">
    <property type="entry name" value="thiolase"/>
    <property type="match status" value="1"/>
</dbReference>
<keyword evidence="7" id="KW-1185">Reference proteome</keyword>
<dbReference type="AlphaFoldDB" id="A0A6J1WLW1"/>
<dbReference type="PROSITE" id="PS00098">
    <property type="entry name" value="THIOLASE_1"/>
    <property type="match status" value="1"/>
</dbReference>
<feature type="domain" description="Thiolase C-terminal" evidence="6">
    <location>
        <begin position="277"/>
        <end position="396"/>
    </location>
</feature>
<dbReference type="GeneID" id="113515776"/>
<dbReference type="Proteomes" id="UP001652740">
    <property type="component" value="Unplaced"/>
</dbReference>
<dbReference type="InterPro" id="IPR020616">
    <property type="entry name" value="Thiolase_N"/>
</dbReference>
<dbReference type="GO" id="GO:0003985">
    <property type="term" value="F:acetyl-CoA C-acetyltransferase activity"/>
    <property type="evidence" value="ECO:0007669"/>
    <property type="project" value="TreeGrafter"/>
</dbReference>
<feature type="domain" description="Thiolase N-terminal" evidence="5">
    <location>
        <begin position="8"/>
        <end position="267"/>
    </location>
</feature>
<evidence type="ECO:0000256" key="4">
    <source>
        <dbReference type="RuleBase" id="RU003557"/>
    </source>
</evidence>
<proteinExistence type="inferred from homology"/>
<dbReference type="InParanoid" id="A0A6J1WLW1"/>
<evidence type="ECO:0000259" key="6">
    <source>
        <dbReference type="Pfam" id="PF02803"/>
    </source>
</evidence>
<dbReference type="GO" id="GO:0006635">
    <property type="term" value="P:fatty acid beta-oxidation"/>
    <property type="evidence" value="ECO:0007669"/>
    <property type="project" value="TreeGrafter"/>
</dbReference>
<dbReference type="InterPro" id="IPR002155">
    <property type="entry name" value="Thiolase"/>
</dbReference>
<evidence type="ECO:0000313" key="7">
    <source>
        <dbReference type="Proteomes" id="UP001652740"/>
    </source>
</evidence>
<dbReference type="SUPFAM" id="SSF53901">
    <property type="entry name" value="Thiolase-like"/>
    <property type="match status" value="2"/>
</dbReference>
<dbReference type="NCBIfam" id="TIGR01930">
    <property type="entry name" value="AcCoA-C-Actrans"/>
    <property type="match status" value="1"/>
</dbReference>
<name>A0A6J1WLW1_GALME</name>
<dbReference type="PANTHER" id="PTHR18919:SF107">
    <property type="entry name" value="ACETYL-COA ACETYLTRANSFERASE, CYTOSOLIC"/>
    <property type="match status" value="1"/>
</dbReference>
<dbReference type="Pfam" id="PF00108">
    <property type="entry name" value="Thiolase_N"/>
    <property type="match status" value="1"/>
</dbReference>
<evidence type="ECO:0000313" key="8">
    <source>
        <dbReference type="RefSeq" id="XP_026755861.2"/>
    </source>
</evidence>
<keyword evidence="3 4" id="KW-0012">Acyltransferase</keyword>
<organism evidence="7 8">
    <name type="scientific">Galleria mellonella</name>
    <name type="common">Greater wax moth</name>
    <dbReference type="NCBI Taxonomy" id="7137"/>
    <lineage>
        <taxon>Eukaryota</taxon>
        <taxon>Metazoa</taxon>
        <taxon>Ecdysozoa</taxon>
        <taxon>Arthropoda</taxon>
        <taxon>Hexapoda</taxon>
        <taxon>Insecta</taxon>
        <taxon>Pterygota</taxon>
        <taxon>Neoptera</taxon>
        <taxon>Endopterygota</taxon>
        <taxon>Lepidoptera</taxon>
        <taxon>Glossata</taxon>
        <taxon>Ditrysia</taxon>
        <taxon>Pyraloidea</taxon>
        <taxon>Pyralidae</taxon>
        <taxon>Galleriinae</taxon>
        <taxon>Galleria</taxon>
    </lineage>
</organism>
<dbReference type="InterPro" id="IPR020615">
    <property type="entry name" value="Thiolase_acyl_enz_int_AS"/>
</dbReference>
<gene>
    <name evidence="8" type="primary">LOC113515776</name>
</gene>
<dbReference type="InterPro" id="IPR016039">
    <property type="entry name" value="Thiolase-like"/>
</dbReference>
<evidence type="ECO:0000259" key="5">
    <source>
        <dbReference type="Pfam" id="PF00108"/>
    </source>
</evidence>
<protein>
    <submittedName>
        <fullName evidence="8">3-ketoacyl-CoA thiolase, mitochondrial-like</fullName>
    </submittedName>
</protein>
<evidence type="ECO:0000256" key="1">
    <source>
        <dbReference type="ARBA" id="ARBA00010982"/>
    </source>
</evidence>
<dbReference type="Pfam" id="PF02803">
    <property type="entry name" value="Thiolase_C"/>
    <property type="match status" value="1"/>
</dbReference>
<comment type="similarity">
    <text evidence="1 4">Belongs to the thiolase-like superfamily. Thiolase family.</text>
</comment>
<dbReference type="PIRSF" id="PIRSF000429">
    <property type="entry name" value="Ac-CoA_Ac_transf"/>
    <property type="match status" value="1"/>
</dbReference>
<keyword evidence="2 4" id="KW-0808">Transferase</keyword>
<reference evidence="8" key="1">
    <citation type="submission" date="2025-08" db="UniProtKB">
        <authorList>
            <consortium name="RefSeq"/>
        </authorList>
    </citation>
    <scope>IDENTIFICATION</scope>
    <source>
        <tissue evidence="8">Whole larvae</tissue>
    </source>
</reference>
<dbReference type="InterPro" id="IPR020617">
    <property type="entry name" value="Thiolase_C"/>
</dbReference>
<dbReference type="RefSeq" id="XP_026755861.2">
    <property type="nucleotide sequence ID" value="XM_026900060.3"/>
</dbReference>
<evidence type="ECO:0000256" key="3">
    <source>
        <dbReference type="ARBA" id="ARBA00023315"/>
    </source>
</evidence>